<dbReference type="Pfam" id="PF01823">
    <property type="entry name" value="MACPF"/>
    <property type="match status" value="1"/>
</dbReference>
<dbReference type="InterPro" id="IPR000742">
    <property type="entry name" value="EGF"/>
</dbReference>
<evidence type="ECO:0000256" key="3">
    <source>
        <dbReference type="ARBA" id="ARBA00022852"/>
    </source>
</evidence>
<comment type="caution">
    <text evidence="5">Lacks conserved residue(s) required for the propagation of feature annotation.</text>
</comment>
<proteinExistence type="predicted"/>
<dbReference type="GO" id="GO:0031640">
    <property type="term" value="P:killing of cells of another organism"/>
    <property type="evidence" value="ECO:0007669"/>
    <property type="project" value="UniProtKB-KW"/>
</dbReference>
<dbReference type="AlphaFoldDB" id="A0A814PJC5"/>
<feature type="domain" description="EGF-like" evidence="6">
    <location>
        <begin position="159"/>
        <end position="198"/>
    </location>
</feature>
<evidence type="ECO:0000256" key="2">
    <source>
        <dbReference type="ARBA" id="ARBA00022525"/>
    </source>
</evidence>
<evidence type="ECO:0000313" key="8">
    <source>
        <dbReference type="Proteomes" id="UP000663864"/>
    </source>
</evidence>
<keyword evidence="3" id="KW-0204">Cytolysis</keyword>
<protein>
    <recommendedName>
        <fullName evidence="6">EGF-like domain-containing protein</fullName>
    </recommendedName>
</protein>
<reference evidence="7" key="1">
    <citation type="submission" date="2021-02" db="EMBL/GenBank/DDBJ databases">
        <authorList>
            <person name="Nowell W R."/>
        </authorList>
    </citation>
    <scope>NUCLEOTIDE SEQUENCE</scope>
</reference>
<name>A0A814PJC5_9BILA</name>
<organism evidence="7 8">
    <name type="scientific">Rotaria sordida</name>
    <dbReference type="NCBI Taxonomy" id="392033"/>
    <lineage>
        <taxon>Eukaryota</taxon>
        <taxon>Metazoa</taxon>
        <taxon>Spiralia</taxon>
        <taxon>Gnathifera</taxon>
        <taxon>Rotifera</taxon>
        <taxon>Eurotatoria</taxon>
        <taxon>Bdelloidea</taxon>
        <taxon>Philodinida</taxon>
        <taxon>Philodinidae</taxon>
        <taxon>Rotaria</taxon>
    </lineage>
</organism>
<sequence length="212" mass="23777">MPQAKEIDDFNWLPNSNKIAYGYNPIRGDPVCYTGDCHMSGFGRSIFQLDYTNPPQGSCTTKLIPKNVELDCIPSTEVREKTQKISSLIELKESGEIYKNDQKLNEWFQTIPDNPVIIKFTIQSIFDLITPERFPNDTNIQEKAGYIMQALEEYVNKTSTVYCENQCTNAAQGTCQPLDVYAYGLCVCLNGFSGFDCSRPPPPTTTTVAPTV</sequence>
<evidence type="ECO:0000313" key="7">
    <source>
        <dbReference type="EMBL" id="CAF1106894.1"/>
    </source>
</evidence>
<comment type="subcellular location">
    <subcellularLocation>
        <location evidence="1">Secreted</location>
    </subcellularLocation>
</comment>
<dbReference type="EMBL" id="CAJNOT010000906">
    <property type="protein sequence ID" value="CAF1106894.1"/>
    <property type="molecule type" value="Genomic_DNA"/>
</dbReference>
<gene>
    <name evidence="7" type="ORF">ZHD862_LOCUS17903</name>
</gene>
<accession>A0A814PJC5</accession>
<dbReference type="InterPro" id="IPR020864">
    <property type="entry name" value="MACPF"/>
</dbReference>
<comment type="caution">
    <text evidence="7">The sequence shown here is derived from an EMBL/GenBank/DDBJ whole genome shotgun (WGS) entry which is preliminary data.</text>
</comment>
<dbReference type="PROSITE" id="PS00022">
    <property type="entry name" value="EGF_1"/>
    <property type="match status" value="1"/>
</dbReference>
<keyword evidence="5" id="KW-0245">EGF-like domain</keyword>
<dbReference type="PANTHER" id="PTHR45742">
    <property type="entry name" value="COMPLEMENT COMPONENT C6"/>
    <property type="match status" value="1"/>
</dbReference>
<keyword evidence="2" id="KW-0964">Secreted</keyword>
<dbReference type="PANTHER" id="PTHR45742:SF8">
    <property type="entry name" value="FLOCCULATION PROTEIN FLO11"/>
    <property type="match status" value="1"/>
</dbReference>
<dbReference type="PROSITE" id="PS50026">
    <property type="entry name" value="EGF_3"/>
    <property type="match status" value="1"/>
</dbReference>
<evidence type="ECO:0000256" key="4">
    <source>
        <dbReference type="ARBA" id="ARBA00023157"/>
    </source>
</evidence>
<dbReference type="Proteomes" id="UP000663864">
    <property type="component" value="Unassembled WGS sequence"/>
</dbReference>
<keyword evidence="4 5" id="KW-1015">Disulfide bond</keyword>
<dbReference type="PROSITE" id="PS01186">
    <property type="entry name" value="EGF_2"/>
    <property type="match status" value="1"/>
</dbReference>
<feature type="disulfide bond" evidence="5">
    <location>
        <begin position="188"/>
        <end position="197"/>
    </location>
</feature>
<evidence type="ECO:0000259" key="6">
    <source>
        <dbReference type="PROSITE" id="PS50026"/>
    </source>
</evidence>
<evidence type="ECO:0000256" key="5">
    <source>
        <dbReference type="PROSITE-ProRule" id="PRU00076"/>
    </source>
</evidence>
<evidence type="ECO:0000256" key="1">
    <source>
        <dbReference type="ARBA" id="ARBA00004613"/>
    </source>
</evidence>
<dbReference type="GO" id="GO:0005576">
    <property type="term" value="C:extracellular region"/>
    <property type="evidence" value="ECO:0007669"/>
    <property type="project" value="UniProtKB-SubCell"/>
</dbReference>